<dbReference type="PATRIC" id="fig|1075402.3.peg.3886"/>
<dbReference type="GO" id="GO:0071555">
    <property type="term" value="P:cell wall organization"/>
    <property type="evidence" value="ECO:0007669"/>
    <property type="project" value="UniProtKB-KW"/>
</dbReference>
<keyword evidence="6" id="KW-0812">Transmembrane</keyword>
<dbReference type="EMBL" id="LJGU01000095">
    <property type="protein sequence ID" value="OEV05549.1"/>
    <property type="molecule type" value="Genomic_DNA"/>
</dbReference>
<dbReference type="Proteomes" id="UP000176101">
    <property type="component" value="Unassembled WGS sequence"/>
</dbReference>
<feature type="domain" description="N-acetylmuramoyl-L-alanine amidase" evidence="7">
    <location>
        <begin position="92"/>
        <end position="222"/>
    </location>
</feature>
<dbReference type="GO" id="GO:0009253">
    <property type="term" value="P:peptidoglycan catabolic process"/>
    <property type="evidence" value="ECO:0007669"/>
    <property type="project" value="InterPro"/>
</dbReference>
<dbReference type="GO" id="GO:0009254">
    <property type="term" value="P:peptidoglycan turnover"/>
    <property type="evidence" value="ECO:0007669"/>
    <property type="project" value="TreeGrafter"/>
</dbReference>
<evidence type="ECO:0000256" key="2">
    <source>
        <dbReference type="ARBA" id="ARBA00011901"/>
    </source>
</evidence>
<feature type="region of interest" description="Disordered" evidence="5">
    <location>
        <begin position="1"/>
        <end position="34"/>
    </location>
</feature>
<dbReference type="OrthoDB" id="66275at2"/>
<keyword evidence="6" id="KW-0472">Membrane</keyword>
<dbReference type="InterPro" id="IPR036505">
    <property type="entry name" value="Amidase/PGRP_sf"/>
</dbReference>
<sequence>MAAERGQAEHPSGSGPAGEGGGGAGPDGRRRPRRRSLLIGGGTAVGLGAVGLAARDELSRWWWRIPGNEKPRTPGAVDHRGAEWIAASDANLRRADRPADHVIDRVVIHVVQGSYAVALKVFQDPAHGAAAHYVVRAKDGHVAQMIRELDIGHHAGDLSYNQRSVGIEHEGFVDRPEDFTDAMYASSAKLTAGICGRYGIPIDREHIVGHHEVPGADHTDPGPHWDWERYLRLVRAATS</sequence>
<name>A0A1E7KNJ4_9ACTN</name>
<evidence type="ECO:0000256" key="5">
    <source>
        <dbReference type="SAM" id="MobiDB-lite"/>
    </source>
</evidence>
<organism evidence="8 9">
    <name type="scientific">Streptomyces oceani</name>
    <dbReference type="NCBI Taxonomy" id="1075402"/>
    <lineage>
        <taxon>Bacteria</taxon>
        <taxon>Bacillati</taxon>
        <taxon>Actinomycetota</taxon>
        <taxon>Actinomycetes</taxon>
        <taxon>Kitasatosporales</taxon>
        <taxon>Streptomycetaceae</taxon>
        <taxon>Streptomyces</taxon>
    </lineage>
</organism>
<dbReference type="InterPro" id="IPR051206">
    <property type="entry name" value="NAMLAA_amidase_2"/>
</dbReference>
<dbReference type="Gene3D" id="3.40.80.10">
    <property type="entry name" value="Peptidoglycan recognition protein-like"/>
    <property type="match status" value="1"/>
</dbReference>
<evidence type="ECO:0000256" key="6">
    <source>
        <dbReference type="SAM" id="Phobius"/>
    </source>
</evidence>
<dbReference type="CDD" id="cd06583">
    <property type="entry name" value="PGRP"/>
    <property type="match status" value="1"/>
</dbReference>
<evidence type="ECO:0000259" key="7">
    <source>
        <dbReference type="SMART" id="SM00644"/>
    </source>
</evidence>
<evidence type="ECO:0000313" key="8">
    <source>
        <dbReference type="EMBL" id="OEV05549.1"/>
    </source>
</evidence>
<gene>
    <name evidence="8" type="ORF">AN216_02480</name>
</gene>
<comment type="catalytic activity">
    <reaction evidence="1">
        <text>Hydrolyzes the link between N-acetylmuramoyl residues and L-amino acid residues in certain cell-wall glycopeptides.</text>
        <dbReference type="EC" id="3.5.1.28"/>
    </reaction>
</comment>
<dbReference type="SUPFAM" id="SSF55846">
    <property type="entry name" value="N-acetylmuramoyl-L-alanine amidase-like"/>
    <property type="match status" value="1"/>
</dbReference>
<dbReference type="Pfam" id="PF01510">
    <property type="entry name" value="Amidase_2"/>
    <property type="match status" value="1"/>
</dbReference>
<dbReference type="EC" id="3.5.1.28" evidence="2"/>
<feature type="compositionally biased region" description="Gly residues" evidence="5">
    <location>
        <begin position="15"/>
        <end position="26"/>
    </location>
</feature>
<proteinExistence type="predicted"/>
<protein>
    <recommendedName>
        <fullName evidence="2">N-acetylmuramoyl-L-alanine amidase</fullName>
        <ecNumber evidence="2">3.5.1.28</ecNumber>
    </recommendedName>
</protein>
<dbReference type="PANTHER" id="PTHR30417">
    <property type="entry name" value="N-ACETYLMURAMOYL-L-ALANINE AMIDASE AMID"/>
    <property type="match status" value="1"/>
</dbReference>
<dbReference type="AlphaFoldDB" id="A0A1E7KNJ4"/>
<dbReference type="InterPro" id="IPR002502">
    <property type="entry name" value="Amidase_domain"/>
</dbReference>
<dbReference type="FunFam" id="3.40.80.10:FF:000006">
    <property type="entry name" value="N-acetylmuramoyl-L-alanine amidase"/>
    <property type="match status" value="1"/>
</dbReference>
<dbReference type="SMART" id="SM00644">
    <property type="entry name" value="Ami_2"/>
    <property type="match status" value="1"/>
</dbReference>
<keyword evidence="9" id="KW-1185">Reference proteome</keyword>
<evidence type="ECO:0000256" key="4">
    <source>
        <dbReference type="ARBA" id="ARBA00023316"/>
    </source>
</evidence>
<evidence type="ECO:0000256" key="1">
    <source>
        <dbReference type="ARBA" id="ARBA00001561"/>
    </source>
</evidence>
<dbReference type="STRING" id="1075402.AN216_02480"/>
<keyword evidence="6" id="KW-1133">Transmembrane helix</keyword>
<keyword evidence="4" id="KW-0961">Cell wall biogenesis/degradation</keyword>
<comment type="caution">
    <text evidence="8">The sequence shown here is derived from an EMBL/GenBank/DDBJ whole genome shotgun (WGS) entry which is preliminary data.</text>
</comment>
<feature type="transmembrane region" description="Helical" evidence="6">
    <location>
        <begin position="37"/>
        <end position="54"/>
    </location>
</feature>
<reference evidence="8 9" key="1">
    <citation type="journal article" date="2016" name="Front. Microbiol.">
        <title>Comparative Genomics Analysis of Streptomyces Species Reveals Their Adaptation to the Marine Environment and Their Diversity at the Genomic Level.</title>
        <authorList>
            <person name="Tian X."/>
            <person name="Zhang Z."/>
            <person name="Yang T."/>
            <person name="Chen M."/>
            <person name="Li J."/>
            <person name="Chen F."/>
            <person name="Yang J."/>
            <person name="Li W."/>
            <person name="Zhang B."/>
            <person name="Zhang Z."/>
            <person name="Wu J."/>
            <person name="Zhang C."/>
            <person name="Long L."/>
            <person name="Xiao J."/>
        </authorList>
    </citation>
    <scope>NUCLEOTIDE SEQUENCE [LARGE SCALE GENOMIC DNA]</scope>
    <source>
        <strain evidence="8 9">SCSIO 02100</strain>
    </source>
</reference>
<evidence type="ECO:0000313" key="9">
    <source>
        <dbReference type="Proteomes" id="UP000176101"/>
    </source>
</evidence>
<evidence type="ECO:0000256" key="3">
    <source>
        <dbReference type="ARBA" id="ARBA00022801"/>
    </source>
</evidence>
<dbReference type="GO" id="GO:0008745">
    <property type="term" value="F:N-acetylmuramoyl-L-alanine amidase activity"/>
    <property type="evidence" value="ECO:0007669"/>
    <property type="project" value="UniProtKB-EC"/>
</dbReference>
<dbReference type="PANTHER" id="PTHR30417:SF1">
    <property type="entry name" value="N-ACETYLMURAMOYL-L-ALANINE AMIDASE AMID"/>
    <property type="match status" value="1"/>
</dbReference>
<keyword evidence="3" id="KW-0378">Hydrolase</keyword>
<dbReference type="RefSeq" id="WP_070194906.1">
    <property type="nucleotide sequence ID" value="NZ_LJGU01000095.1"/>
</dbReference>
<accession>A0A1E7KNJ4</accession>